<feature type="transmembrane region" description="Helical" evidence="13">
    <location>
        <begin position="115"/>
        <end position="133"/>
    </location>
</feature>
<dbReference type="EC" id="2.7.13.3" evidence="4"/>
<dbReference type="PANTHER" id="PTHR43047">
    <property type="entry name" value="TWO-COMPONENT HISTIDINE PROTEIN KINASE"/>
    <property type="match status" value="1"/>
</dbReference>
<dbReference type="Pfam" id="PF02518">
    <property type="entry name" value="HATPase_c"/>
    <property type="match status" value="1"/>
</dbReference>
<dbReference type="InterPro" id="IPR035965">
    <property type="entry name" value="PAS-like_dom_sf"/>
</dbReference>
<dbReference type="PRINTS" id="PR00344">
    <property type="entry name" value="BCTRLSENSOR"/>
</dbReference>
<dbReference type="Gene3D" id="1.10.287.130">
    <property type="match status" value="1"/>
</dbReference>
<evidence type="ECO:0000256" key="8">
    <source>
        <dbReference type="ARBA" id="ARBA00022777"/>
    </source>
</evidence>
<evidence type="ECO:0000256" key="12">
    <source>
        <dbReference type="SAM" id="MobiDB-lite"/>
    </source>
</evidence>
<evidence type="ECO:0000256" key="13">
    <source>
        <dbReference type="SAM" id="Phobius"/>
    </source>
</evidence>
<keyword evidence="6" id="KW-0808">Transferase</keyword>
<evidence type="ECO:0000256" key="3">
    <source>
        <dbReference type="ARBA" id="ARBA00006434"/>
    </source>
</evidence>
<feature type="transmembrane region" description="Helical" evidence="13">
    <location>
        <begin position="230"/>
        <end position="249"/>
    </location>
</feature>
<dbReference type="GO" id="GO:0009927">
    <property type="term" value="F:histidine phosphotransfer kinase activity"/>
    <property type="evidence" value="ECO:0007669"/>
    <property type="project" value="TreeGrafter"/>
</dbReference>
<dbReference type="PROSITE" id="PS50110">
    <property type="entry name" value="RESPONSE_REGULATORY"/>
    <property type="match status" value="1"/>
</dbReference>
<feature type="transmembrane region" description="Helical" evidence="13">
    <location>
        <begin position="42"/>
        <end position="60"/>
    </location>
</feature>
<feature type="transmembrane region" description="Helical" evidence="13">
    <location>
        <begin position="397"/>
        <end position="419"/>
    </location>
</feature>
<dbReference type="PANTHER" id="PTHR43047:SF9">
    <property type="entry name" value="HISTIDINE KINASE"/>
    <property type="match status" value="1"/>
</dbReference>
<feature type="transmembrane region" description="Helical" evidence="13">
    <location>
        <begin position="318"/>
        <end position="351"/>
    </location>
</feature>
<keyword evidence="10 13" id="KW-0472">Membrane</keyword>
<dbReference type="SUPFAM" id="SSF52172">
    <property type="entry name" value="CheY-like"/>
    <property type="match status" value="1"/>
</dbReference>
<keyword evidence="7 13" id="KW-0812">Transmembrane</keyword>
<dbReference type="GO" id="GO:0022857">
    <property type="term" value="F:transmembrane transporter activity"/>
    <property type="evidence" value="ECO:0007669"/>
    <property type="project" value="InterPro"/>
</dbReference>
<dbReference type="InterPro" id="IPR005467">
    <property type="entry name" value="His_kinase_dom"/>
</dbReference>
<feature type="transmembrane region" description="Helical" evidence="13">
    <location>
        <begin position="72"/>
        <end position="89"/>
    </location>
</feature>
<dbReference type="InterPro" id="IPR001734">
    <property type="entry name" value="Na/solute_symporter"/>
</dbReference>
<dbReference type="Gene3D" id="3.30.565.10">
    <property type="entry name" value="Histidine kinase-like ATPase, C-terminal domain"/>
    <property type="match status" value="1"/>
</dbReference>
<dbReference type="SUPFAM" id="SSF47384">
    <property type="entry name" value="Homodimeric domain of signal transducing histidine kinase"/>
    <property type="match status" value="1"/>
</dbReference>
<feature type="domain" description="Histidine kinase" evidence="14">
    <location>
        <begin position="756"/>
        <end position="966"/>
    </location>
</feature>
<gene>
    <name evidence="16" type="ORF">SAMN02745129_1387</name>
</gene>
<dbReference type="InterPro" id="IPR036097">
    <property type="entry name" value="HisK_dim/P_sf"/>
</dbReference>
<dbReference type="InterPro" id="IPR011006">
    <property type="entry name" value="CheY-like_superfamily"/>
</dbReference>
<evidence type="ECO:0000256" key="9">
    <source>
        <dbReference type="ARBA" id="ARBA00022989"/>
    </source>
</evidence>
<evidence type="ECO:0000256" key="7">
    <source>
        <dbReference type="ARBA" id="ARBA00022692"/>
    </source>
</evidence>
<dbReference type="STRING" id="299255.SAMN02745129_1387"/>
<evidence type="ECO:0000313" key="17">
    <source>
        <dbReference type="Proteomes" id="UP000184268"/>
    </source>
</evidence>
<feature type="region of interest" description="Disordered" evidence="12">
    <location>
        <begin position="962"/>
        <end position="983"/>
    </location>
</feature>
<dbReference type="EMBL" id="FQXG01000002">
    <property type="protein sequence ID" value="SHH18448.1"/>
    <property type="molecule type" value="Genomic_DNA"/>
</dbReference>
<feature type="transmembrane region" description="Helical" evidence="13">
    <location>
        <begin position="184"/>
        <end position="210"/>
    </location>
</feature>
<feature type="domain" description="Response regulatory" evidence="15">
    <location>
        <begin position="986"/>
        <end position="1103"/>
    </location>
</feature>
<dbReference type="Pfam" id="PF00512">
    <property type="entry name" value="HisKA"/>
    <property type="match status" value="1"/>
</dbReference>
<dbReference type="SMART" id="SM00387">
    <property type="entry name" value="HATPase_c"/>
    <property type="match status" value="1"/>
</dbReference>
<evidence type="ECO:0000313" key="16">
    <source>
        <dbReference type="EMBL" id="SHH18448.1"/>
    </source>
</evidence>
<dbReference type="PROSITE" id="PS50109">
    <property type="entry name" value="HIS_KIN"/>
    <property type="match status" value="1"/>
</dbReference>
<dbReference type="CDD" id="cd00082">
    <property type="entry name" value="HisKA"/>
    <property type="match status" value="1"/>
</dbReference>
<evidence type="ECO:0000259" key="15">
    <source>
        <dbReference type="PROSITE" id="PS50110"/>
    </source>
</evidence>
<keyword evidence="9 13" id="KW-1133">Transmembrane helix</keyword>
<dbReference type="InterPro" id="IPR003661">
    <property type="entry name" value="HisK_dim/P_dom"/>
</dbReference>
<proteinExistence type="inferred from homology"/>
<keyword evidence="17" id="KW-1185">Reference proteome</keyword>
<dbReference type="InterPro" id="IPR001789">
    <property type="entry name" value="Sig_transdc_resp-reg_receiver"/>
</dbReference>
<dbReference type="CDD" id="cd00156">
    <property type="entry name" value="REC"/>
    <property type="match status" value="1"/>
</dbReference>
<dbReference type="InterPro" id="IPR004358">
    <property type="entry name" value="Sig_transdc_His_kin-like_C"/>
</dbReference>
<dbReference type="Proteomes" id="UP000184268">
    <property type="component" value="Unassembled WGS sequence"/>
</dbReference>
<dbReference type="Gene3D" id="3.40.50.2300">
    <property type="match status" value="1"/>
</dbReference>
<dbReference type="SUPFAM" id="SSF55785">
    <property type="entry name" value="PYP-like sensor domain (PAS domain)"/>
    <property type="match status" value="1"/>
</dbReference>
<evidence type="ECO:0000256" key="5">
    <source>
        <dbReference type="ARBA" id="ARBA00022553"/>
    </source>
</evidence>
<evidence type="ECO:0000256" key="1">
    <source>
        <dbReference type="ARBA" id="ARBA00000085"/>
    </source>
</evidence>
<dbReference type="CDD" id="cd00075">
    <property type="entry name" value="HATPase"/>
    <property type="match status" value="1"/>
</dbReference>
<comment type="subcellular location">
    <subcellularLocation>
        <location evidence="2">Membrane</location>
        <topology evidence="2">Multi-pass membrane protein</topology>
    </subcellularLocation>
</comment>
<keyword evidence="8" id="KW-0418">Kinase</keyword>
<dbReference type="GO" id="GO:0000155">
    <property type="term" value="F:phosphorelay sensor kinase activity"/>
    <property type="evidence" value="ECO:0007669"/>
    <property type="project" value="InterPro"/>
</dbReference>
<dbReference type="Pfam" id="PF00072">
    <property type="entry name" value="Response_reg"/>
    <property type="match status" value="1"/>
</dbReference>
<feature type="transmembrane region" description="Helical" evidence="13">
    <location>
        <begin position="275"/>
        <end position="298"/>
    </location>
</feature>
<feature type="transmembrane region" description="Helical" evidence="13">
    <location>
        <begin position="153"/>
        <end position="172"/>
    </location>
</feature>
<evidence type="ECO:0000256" key="4">
    <source>
        <dbReference type="ARBA" id="ARBA00012438"/>
    </source>
</evidence>
<comment type="catalytic activity">
    <reaction evidence="1">
        <text>ATP + protein L-histidine = ADP + protein N-phospho-L-histidine.</text>
        <dbReference type="EC" id="2.7.13.3"/>
    </reaction>
</comment>
<feature type="transmembrane region" description="Helical" evidence="13">
    <location>
        <begin position="372"/>
        <end position="391"/>
    </location>
</feature>
<feature type="transmembrane region" description="Helical" evidence="13">
    <location>
        <begin position="426"/>
        <end position="447"/>
    </location>
</feature>
<dbReference type="InterPro" id="IPR036890">
    <property type="entry name" value="HATPase_C_sf"/>
</dbReference>
<dbReference type="SUPFAM" id="SSF55874">
    <property type="entry name" value="ATPase domain of HSP90 chaperone/DNA topoisomerase II/histidine kinase"/>
    <property type="match status" value="1"/>
</dbReference>
<feature type="modified residue" description="4-aspartylphosphate" evidence="11">
    <location>
        <position position="1038"/>
    </location>
</feature>
<dbReference type="Gene3D" id="3.30.450.20">
    <property type="entry name" value="PAS domain"/>
    <property type="match status" value="1"/>
</dbReference>
<sequence length="1110" mass="120735">MLTEAQLSPGWVALAVAAFLALFFVVAYLAQRFPNWSERPGIYSLCLAVCCTSWAFYGIVGQASQTGWPIAPLYWGTMLMMVLGYPVLVKMARISRQQNVTSVADFLAGRYGRSAPLAGVVTGVCLLGGIPYMALQLRSVGHTFDVLTGSSGAWDTVLGVALLMGGFAVLVGTRKLSATEHNPALLLAVAFSSGFKLLAMLVLGVGLTLMLKQPVGWEALQQQWQQTQPVPMAVVFSQILIGALTLFCLPRQFHVLAVGPQPANGLCSARWQLPLYLILINLFVLPIALWGQTLFAQGSVNADLYALALPLALDAPGLALLAFLGGLAAAAGMLILGSIVLSTMFTNEWVVPWLFRRVGLEDGRFRSLLQRWRQGGIVLLLLLAYLFHRGIGEQETLGGLGMLAFVLLAQLGPLVLLGLYWRGGSAVAAITALICGCLTALLLMPALTPWSVWPWGWGQDWDPVSRAIVLSLSANLVGFWLASWLSPPSPAQSQQAQRFVGNRPEGAGGERRFSVGQLRALVARFVGDASAEALFALPQYAGLKAEQTAPEALVQASVHRLSGVLGAASTRMVMEAARQQESVLASVVDLVDEAQQMLSFNRELLHGAVDTIDQGLAVVNAELELVCWNRQYLKLLDYPEGLIRAGLPVESLLRFNVARGVLTGADPEGLIRRRMAKMRQGHPYQHRHHTRSGRVLQLSGNPMPGGGYVTTYTDVTHAVQQQEELEQRVAARTRELELARHEAELANRSKTRFLAAASHDLMQPFSALTLLTSLMRQQAKGTELAKMADQMSRSLEAVESLLADLVAISRLDARKEAIQPKAFSLDSMLSPLVEEFRLQGQARQVQIHYVPTQAWTYSDAAMLRRAVQNLLANAVRYTPAGGKVLLGVRRRGERLGIQIWDNGPGIPKDKQELVFEEFEQLGQGGEGLGLGLAIVQRISALIACPLQLWSEPGRGTLFELSVPKQQSQHSPEPSRAPRSEEPVTRRLVVVDNDPLVLSALQALLSSWGCDLMLASDGDSLFEQLAAQPHWCPDLLVVDYHLDQGTGTDLIAQLRQAFGQPVPAIVLSADPSESVRQATSELDGVFMRKPVKAPALKRQIRRLSEQPQPVG</sequence>
<dbReference type="OrthoDB" id="9764438at2"/>
<dbReference type="PROSITE" id="PS50283">
    <property type="entry name" value="NA_SOLUT_SYMP_3"/>
    <property type="match status" value="1"/>
</dbReference>
<dbReference type="GO" id="GO:0005886">
    <property type="term" value="C:plasma membrane"/>
    <property type="evidence" value="ECO:0007669"/>
    <property type="project" value="TreeGrafter"/>
</dbReference>
<dbReference type="InterPro" id="IPR038377">
    <property type="entry name" value="Na/Glc_symporter_sf"/>
</dbReference>
<dbReference type="SMART" id="SM00388">
    <property type="entry name" value="HisKA"/>
    <property type="match status" value="1"/>
</dbReference>
<dbReference type="AlphaFoldDB" id="A0A1M5QWZ5"/>
<feature type="transmembrane region" description="Helical" evidence="13">
    <location>
        <begin position="12"/>
        <end position="30"/>
    </location>
</feature>
<dbReference type="RefSeq" id="WP_067658039.1">
    <property type="nucleotide sequence ID" value="NZ_FQXG01000002.1"/>
</dbReference>
<evidence type="ECO:0000256" key="6">
    <source>
        <dbReference type="ARBA" id="ARBA00022679"/>
    </source>
</evidence>
<organism evidence="16 17">
    <name type="scientific">Ferrimonas marina</name>
    <dbReference type="NCBI Taxonomy" id="299255"/>
    <lineage>
        <taxon>Bacteria</taxon>
        <taxon>Pseudomonadati</taxon>
        <taxon>Pseudomonadota</taxon>
        <taxon>Gammaproteobacteria</taxon>
        <taxon>Alteromonadales</taxon>
        <taxon>Ferrimonadaceae</taxon>
        <taxon>Ferrimonas</taxon>
    </lineage>
</organism>
<dbReference type="Pfam" id="PF12860">
    <property type="entry name" value="PAS_7"/>
    <property type="match status" value="1"/>
</dbReference>
<accession>A0A1M5QWZ5</accession>
<evidence type="ECO:0000256" key="10">
    <source>
        <dbReference type="ARBA" id="ARBA00023136"/>
    </source>
</evidence>
<keyword evidence="5 11" id="KW-0597">Phosphoprotein</keyword>
<dbReference type="Gene3D" id="1.20.1730.10">
    <property type="entry name" value="Sodium/glucose cotransporter"/>
    <property type="match status" value="1"/>
</dbReference>
<comment type="similarity">
    <text evidence="3">Belongs to the sodium:solute symporter (SSF) (TC 2.A.21) family.</text>
</comment>
<evidence type="ECO:0000256" key="2">
    <source>
        <dbReference type="ARBA" id="ARBA00004141"/>
    </source>
</evidence>
<dbReference type="InterPro" id="IPR003594">
    <property type="entry name" value="HATPase_dom"/>
</dbReference>
<evidence type="ECO:0000259" key="14">
    <source>
        <dbReference type="PROSITE" id="PS50109"/>
    </source>
</evidence>
<dbReference type="SMART" id="SM00448">
    <property type="entry name" value="REC"/>
    <property type="match status" value="1"/>
</dbReference>
<evidence type="ECO:0000256" key="11">
    <source>
        <dbReference type="PROSITE-ProRule" id="PRU00169"/>
    </source>
</evidence>
<protein>
    <recommendedName>
        <fullName evidence="4">histidine kinase</fullName>
        <ecNumber evidence="4">2.7.13.3</ecNumber>
    </recommendedName>
</protein>
<name>A0A1M5QWZ5_9GAMM</name>
<reference evidence="16 17" key="1">
    <citation type="submission" date="2016-11" db="EMBL/GenBank/DDBJ databases">
        <authorList>
            <person name="Jaros S."/>
            <person name="Januszkiewicz K."/>
            <person name="Wedrychowicz H."/>
        </authorList>
    </citation>
    <scope>NUCLEOTIDE SEQUENCE [LARGE SCALE GENOMIC DNA]</scope>
    <source>
        <strain evidence="16 17">DSM 16917</strain>
    </source>
</reference>